<dbReference type="InParanoid" id="B0D814"/>
<sequence length="1379" mass="149873">MDPELPGLTTVSDTPADAVATDGGDVGAGLTEIKLEESGEAVDEDSQGDGDGDSEEDTDGDSDDDIDSDAISGCEEDPQDVHEEADPLEGIPAIPTNVDDIPEIIEKFGSSEEELWNEANEKLVGMMNLEPELFLEHVIPKTPYFLDVAKKINADHLRSSTLGFLSSFPTLFPSARALLISNINDLVPFLCNSDAMDQHYTLNILEDLAEEEPTSRPLILECLQAIFTLRPDYHGVTSHEMDEAASAIAAFESTLLWGREYKSLRRASQSCMQQLFNADSELDDEFSKVEGTSDLKGNIVRAFIQSLKDEDPEVAGAAAEFLQGDGGDQAKPIFLKDPTAMIPLMLLLAKKPPKLVGVSCEWALMKYTDGETADAVVSAFSSIWEDGDILTETKFKIIVGLADSFVDLRLAALKGGLCEFLIGLTGDGEKQIEAMTVLDRLMEEEQKVGFFLLKTDAINQILTVLNGPSSTGTKLAGSILSRLLDSYSAGEESFSLRSVVTAALVSSNSLPRVMSALYADYPTTATAAAKLLAEILAEESGTESWDYEEESGNPPPPCPNKDAIVTPDLVDRSISLLTNPICPAGALNLLCQCCWGYPRGLDLVQQGFQPYISKADVFFFASLYGEYTSRHAGRQRRRVAEAAVRAGALPRAVALLEAEAETVEARRVAVEGYRVLLAADSADKNVAIMSARLPVVLAALIADETSESLMGVNWMLRLLYDEENPTTFVAWTELSTPETVQHFINILNTVSEPLDGPVEEGMTEEEFASAQAEYEEAVAKREKENNLMIDILVELLDKLVPLLVPQAGKLLGLLLVRSTTLSDNSTLLQLLNKLAASEIDMASKESLVASVRQILERPLPPGLNNIPSWICNGSTLTDAFYAGGLAGKLLEIFNPKEGEEENENEADKRQALSLLSTLADRLEDKNSIAGLQSAFFAHPIASKTTLDIIKYKDEDGIWAAFSAASDLAPLVEGYPEGLAILKEEDAFSAALKLFDHQDAPADTVSRLVGILCEADPAKLAEMVRSHFTQLSAPQETANAPMPAGKKKKKKKKFSPRISETEVWGRIRALVKTTSPARRALVYGGAVEDAKRVLNQTSSGEDLLTYAFEFVEGLVKVDEGYAELVADILPRMAELISGESEPLLPNLQIIKAFLPKHIGLLVASGLHLSLVKGLCRFPTSFGDMAMLIDAVYVIASSEEGRLAVCEALKVSLADEDADAQEEIWGNSHGLRRLILEGEAGAVVVLEAGGVEYAIKLLQFENIKVCGSRSNFVLGLFTRHQLAVKGGALSTTLARSEAITAIPILIEKDVLSLVEAGRAKAEAFAQETFMTEEEDEHAIQEAKNVFNERVRLMESYVQKFSSFSKILSREQVPDFEEDLFI</sequence>
<dbReference type="InterPro" id="IPR011989">
    <property type="entry name" value="ARM-like"/>
</dbReference>
<feature type="region of interest" description="Disordered" evidence="1">
    <location>
        <begin position="543"/>
        <end position="562"/>
    </location>
</feature>
<dbReference type="SUPFAM" id="SSF48371">
    <property type="entry name" value="ARM repeat"/>
    <property type="match status" value="1"/>
</dbReference>
<accession>B0D814</accession>
<reference evidence="2 3" key="1">
    <citation type="journal article" date="2008" name="Nature">
        <title>The genome of Laccaria bicolor provides insights into mycorrhizal symbiosis.</title>
        <authorList>
            <person name="Martin F."/>
            <person name="Aerts A."/>
            <person name="Ahren D."/>
            <person name="Brun A."/>
            <person name="Danchin E.G.J."/>
            <person name="Duchaussoy F."/>
            <person name="Gibon J."/>
            <person name="Kohler A."/>
            <person name="Lindquist E."/>
            <person name="Pereda V."/>
            <person name="Salamov A."/>
            <person name="Shapiro H.J."/>
            <person name="Wuyts J."/>
            <person name="Blaudez D."/>
            <person name="Buee M."/>
            <person name="Brokstein P."/>
            <person name="Canbaeck B."/>
            <person name="Cohen D."/>
            <person name="Courty P.E."/>
            <person name="Coutinho P.M."/>
            <person name="Delaruelle C."/>
            <person name="Detter J.C."/>
            <person name="Deveau A."/>
            <person name="DiFazio S."/>
            <person name="Duplessis S."/>
            <person name="Fraissinet-Tachet L."/>
            <person name="Lucic E."/>
            <person name="Frey-Klett P."/>
            <person name="Fourrey C."/>
            <person name="Feussner I."/>
            <person name="Gay G."/>
            <person name="Grimwood J."/>
            <person name="Hoegger P.J."/>
            <person name="Jain P."/>
            <person name="Kilaru S."/>
            <person name="Labbe J."/>
            <person name="Lin Y.C."/>
            <person name="Legue V."/>
            <person name="Le Tacon F."/>
            <person name="Marmeisse R."/>
            <person name="Melayah D."/>
            <person name="Montanini B."/>
            <person name="Muratet M."/>
            <person name="Nehls U."/>
            <person name="Niculita-Hirzel H."/>
            <person name="Oudot-Le Secq M.P."/>
            <person name="Peter M."/>
            <person name="Quesneville H."/>
            <person name="Rajashekar B."/>
            <person name="Reich M."/>
            <person name="Rouhier N."/>
            <person name="Schmutz J."/>
            <person name="Yin T."/>
            <person name="Chalot M."/>
            <person name="Henrissat B."/>
            <person name="Kuees U."/>
            <person name="Lucas S."/>
            <person name="Van de Peer Y."/>
            <person name="Podila G.K."/>
            <person name="Polle A."/>
            <person name="Pukkila P.J."/>
            <person name="Richardson P.M."/>
            <person name="Rouze P."/>
            <person name="Sanders I.R."/>
            <person name="Stajich J.E."/>
            <person name="Tunlid A."/>
            <person name="Tuskan G."/>
            <person name="Grigoriev I.V."/>
        </authorList>
    </citation>
    <scope>NUCLEOTIDE SEQUENCE [LARGE SCALE GENOMIC DNA]</scope>
    <source>
        <strain evidence="3">S238N-H82 / ATCC MYA-4686</strain>
    </source>
</reference>
<organism evidence="3">
    <name type="scientific">Laccaria bicolor (strain S238N-H82 / ATCC MYA-4686)</name>
    <name type="common">Bicoloured deceiver</name>
    <name type="synonym">Laccaria laccata var. bicolor</name>
    <dbReference type="NCBI Taxonomy" id="486041"/>
    <lineage>
        <taxon>Eukaryota</taxon>
        <taxon>Fungi</taxon>
        <taxon>Dikarya</taxon>
        <taxon>Basidiomycota</taxon>
        <taxon>Agaricomycotina</taxon>
        <taxon>Agaricomycetes</taxon>
        <taxon>Agaricomycetidae</taxon>
        <taxon>Agaricales</taxon>
        <taxon>Agaricineae</taxon>
        <taxon>Hydnangiaceae</taxon>
        <taxon>Laccaria</taxon>
    </lineage>
</organism>
<dbReference type="GeneID" id="6075261"/>
<dbReference type="Gene3D" id="1.25.10.10">
    <property type="entry name" value="Leucine-rich Repeat Variant"/>
    <property type="match status" value="1"/>
</dbReference>
<proteinExistence type="predicted"/>
<dbReference type="Proteomes" id="UP000001194">
    <property type="component" value="Unassembled WGS sequence"/>
</dbReference>
<dbReference type="OrthoDB" id="2960366at2759"/>
<evidence type="ECO:0000313" key="2">
    <source>
        <dbReference type="EMBL" id="EDR09740.1"/>
    </source>
</evidence>
<evidence type="ECO:0000256" key="1">
    <source>
        <dbReference type="SAM" id="MobiDB-lite"/>
    </source>
</evidence>
<protein>
    <submittedName>
        <fullName evidence="2">Predicted protein</fullName>
    </submittedName>
</protein>
<feature type="region of interest" description="Disordered" evidence="1">
    <location>
        <begin position="1"/>
        <end position="96"/>
    </location>
</feature>
<dbReference type="HOGENOM" id="CLU_255722_0_0_1"/>
<feature type="compositionally biased region" description="Acidic residues" evidence="1">
    <location>
        <begin position="38"/>
        <end position="78"/>
    </location>
</feature>
<dbReference type="KEGG" id="lbc:LACBIDRAFT_326318"/>
<gene>
    <name evidence="2" type="ORF">LACBIDRAFT_326318</name>
</gene>
<keyword evidence="3" id="KW-1185">Reference proteome</keyword>
<dbReference type="RefSeq" id="XP_001880089.1">
    <property type="nucleotide sequence ID" value="XM_001880054.1"/>
</dbReference>
<name>B0D814_LACBS</name>
<evidence type="ECO:0000313" key="3">
    <source>
        <dbReference type="Proteomes" id="UP000001194"/>
    </source>
</evidence>
<dbReference type="InterPro" id="IPR016024">
    <property type="entry name" value="ARM-type_fold"/>
</dbReference>
<dbReference type="EMBL" id="DS547099">
    <property type="protein sequence ID" value="EDR09740.1"/>
    <property type="molecule type" value="Genomic_DNA"/>
</dbReference>
<feature type="compositionally biased region" description="Low complexity" evidence="1">
    <location>
        <begin position="13"/>
        <end position="23"/>
    </location>
</feature>